<dbReference type="AlphaFoldDB" id="A0AAN7JJN3"/>
<keyword evidence="1" id="KW-0812">Transmembrane</keyword>
<proteinExistence type="predicted"/>
<organism evidence="2 3">
    <name type="scientific">Trapa incisa</name>
    <dbReference type="NCBI Taxonomy" id="236973"/>
    <lineage>
        <taxon>Eukaryota</taxon>
        <taxon>Viridiplantae</taxon>
        <taxon>Streptophyta</taxon>
        <taxon>Embryophyta</taxon>
        <taxon>Tracheophyta</taxon>
        <taxon>Spermatophyta</taxon>
        <taxon>Magnoliopsida</taxon>
        <taxon>eudicotyledons</taxon>
        <taxon>Gunneridae</taxon>
        <taxon>Pentapetalae</taxon>
        <taxon>rosids</taxon>
        <taxon>malvids</taxon>
        <taxon>Myrtales</taxon>
        <taxon>Lythraceae</taxon>
        <taxon>Trapa</taxon>
    </lineage>
</organism>
<evidence type="ECO:0000313" key="3">
    <source>
        <dbReference type="Proteomes" id="UP001345219"/>
    </source>
</evidence>
<protein>
    <submittedName>
        <fullName evidence="2">Uncharacterized protein</fullName>
    </submittedName>
</protein>
<reference evidence="2 3" key="1">
    <citation type="journal article" date="2023" name="Hortic Res">
        <title>Pangenome of water caltrop reveals structural variations and asymmetric subgenome divergence after allopolyploidization.</title>
        <authorList>
            <person name="Zhang X."/>
            <person name="Chen Y."/>
            <person name="Wang L."/>
            <person name="Yuan Y."/>
            <person name="Fang M."/>
            <person name="Shi L."/>
            <person name="Lu R."/>
            <person name="Comes H.P."/>
            <person name="Ma Y."/>
            <person name="Chen Y."/>
            <person name="Huang G."/>
            <person name="Zhou Y."/>
            <person name="Zheng Z."/>
            <person name="Qiu Y."/>
        </authorList>
    </citation>
    <scope>NUCLEOTIDE SEQUENCE [LARGE SCALE GENOMIC DNA]</scope>
    <source>
        <tissue evidence="2">Roots</tissue>
    </source>
</reference>
<gene>
    <name evidence="2" type="ORF">SAY87_026076</name>
</gene>
<comment type="caution">
    <text evidence="2">The sequence shown here is derived from an EMBL/GenBank/DDBJ whole genome shotgun (WGS) entry which is preliminary data.</text>
</comment>
<dbReference type="PANTHER" id="PTHR36060">
    <property type="entry name" value="OS02G0272400 PROTEIN"/>
    <property type="match status" value="1"/>
</dbReference>
<feature type="transmembrane region" description="Helical" evidence="1">
    <location>
        <begin position="36"/>
        <end position="59"/>
    </location>
</feature>
<feature type="transmembrane region" description="Helical" evidence="1">
    <location>
        <begin position="132"/>
        <end position="150"/>
    </location>
</feature>
<feature type="transmembrane region" description="Helical" evidence="1">
    <location>
        <begin position="103"/>
        <end position="125"/>
    </location>
</feature>
<keyword evidence="3" id="KW-1185">Reference proteome</keyword>
<evidence type="ECO:0000313" key="2">
    <source>
        <dbReference type="EMBL" id="KAK4747039.1"/>
    </source>
</evidence>
<keyword evidence="1" id="KW-0472">Membrane</keyword>
<keyword evidence="1" id="KW-1133">Transmembrane helix</keyword>
<evidence type="ECO:0000256" key="1">
    <source>
        <dbReference type="SAM" id="Phobius"/>
    </source>
</evidence>
<accession>A0AAN7JJN3</accession>
<dbReference type="PANTHER" id="PTHR36060:SF1">
    <property type="entry name" value="OS02G0272400 PROTEIN"/>
    <property type="match status" value="1"/>
</dbReference>
<dbReference type="Proteomes" id="UP001345219">
    <property type="component" value="Chromosome 20"/>
</dbReference>
<dbReference type="EMBL" id="JAXIOK010000020">
    <property type="protein sequence ID" value="KAK4747039.1"/>
    <property type="molecule type" value="Genomic_DNA"/>
</dbReference>
<name>A0AAN7JJN3_9MYRT</name>
<sequence>MPIIGDALRQAFMPNHEYESLRGEEKAFSKLQKPALMLLVSSICLVIVTCTIISLNIVFPSDGVKRPFCGDKRFQPLQINLKYRDSDLLPGAFYLTDAETADYFWIVLFILSTIIFSISAVYLFAGKHGRSLMLLPQLCIYFFLLIYWGFSLLEVHKGFVFLILHQQEVDA</sequence>